<dbReference type="Proteomes" id="UP000202958">
    <property type="component" value="Segment"/>
</dbReference>
<dbReference type="KEGG" id="vg:26638749"/>
<organism evidence="2 3">
    <name type="scientific">Sinorhizobium phage phiN3</name>
    <dbReference type="NCBI Taxonomy" id="1647405"/>
    <lineage>
        <taxon>Viruses</taxon>
        <taxon>Duplodnaviria</taxon>
        <taxon>Heunggongvirae</taxon>
        <taxon>Uroviricota</taxon>
        <taxon>Caudoviricetes</taxon>
        <taxon>Emdodecavirus</taxon>
        <taxon>Emdodecavirus N3</taxon>
    </lineage>
</organism>
<dbReference type="RefSeq" id="YP_009212260.1">
    <property type="nucleotide sequence ID" value="NC_028945.1"/>
</dbReference>
<sequence>MMTAQTFGRIILIMAVALPIATLLFIATAPNF</sequence>
<reference evidence="3" key="1">
    <citation type="submission" date="2015-04" db="EMBL/GenBank/DDBJ databases">
        <authorList>
            <person name="Hodson T.S."/>
            <person name="Hyde J.R."/>
            <person name="Schouten J.T."/>
            <person name="Crockett J.T."/>
            <person name="Smith T.A."/>
            <person name="Merrill B.D."/>
            <person name="Crook M.B."/>
            <person name="Griffitts J.S."/>
            <person name="Burnett S.H."/>
            <person name="Grose J.H."/>
            <person name="Breakwell D.P."/>
        </authorList>
    </citation>
    <scope>NUCLEOTIDE SEQUENCE [LARGE SCALE GENOMIC DNA]</scope>
</reference>
<dbReference type="GeneID" id="26638749"/>
<evidence type="ECO:0000313" key="3">
    <source>
        <dbReference type="Proteomes" id="UP000202958"/>
    </source>
</evidence>
<evidence type="ECO:0000256" key="1">
    <source>
        <dbReference type="SAM" id="Phobius"/>
    </source>
</evidence>
<feature type="transmembrane region" description="Helical" evidence="1">
    <location>
        <begin position="7"/>
        <end position="29"/>
    </location>
</feature>
<protein>
    <recommendedName>
        <fullName evidence="4">Transmembrane protein</fullName>
    </recommendedName>
</protein>
<keyword evidence="1" id="KW-0812">Transmembrane</keyword>
<proteinExistence type="predicted"/>
<evidence type="ECO:0008006" key="4">
    <source>
        <dbReference type="Google" id="ProtNLM"/>
    </source>
</evidence>
<accession>A0A0R8U6M9</accession>
<keyword evidence="1" id="KW-0472">Membrane</keyword>
<gene>
    <name evidence="2" type="ORF">PHIN3_20</name>
</gene>
<keyword evidence="1" id="KW-1133">Transmembrane helix</keyword>
<evidence type="ECO:0000313" key="2">
    <source>
        <dbReference type="EMBL" id="AKZ65592.1"/>
    </source>
</evidence>
<dbReference type="EMBL" id="KR052482">
    <property type="protein sequence ID" value="AKZ65592.1"/>
    <property type="molecule type" value="Genomic_DNA"/>
</dbReference>
<keyword evidence="3" id="KW-1185">Reference proteome</keyword>
<name>A0A0R8U6M9_9CAUD</name>